<keyword evidence="1" id="KW-0732">Signal</keyword>
<evidence type="ECO:0000313" key="3">
    <source>
        <dbReference type="Proteomes" id="UP000664904"/>
    </source>
</evidence>
<gene>
    <name evidence="2" type="ORF">J5O05_02715</name>
</gene>
<dbReference type="RefSeq" id="WP_208843490.1">
    <property type="nucleotide sequence ID" value="NZ_CP072133.1"/>
</dbReference>
<reference evidence="2" key="1">
    <citation type="submission" date="2021-03" db="EMBL/GenBank/DDBJ databases">
        <title>Complete Genome of Pseudoalteromonas xiamenensis STKMTI.2, a new potential marine bacterium producing anti-Vibrio compounds.</title>
        <authorList>
            <person name="Handayani D.P."/>
            <person name="Isnansetyo A."/>
            <person name="Istiqomah I."/>
            <person name="Jumina J."/>
        </authorList>
    </citation>
    <scope>NUCLEOTIDE SEQUENCE</scope>
    <source>
        <strain evidence="2">STKMTI.2</strain>
    </source>
</reference>
<dbReference type="EMBL" id="CP072133">
    <property type="protein sequence ID" value="QTH71867.1"/>
    <property type="molecule type" value="Genomic_DNA"/>
</dbReference>
<evidence type="ECO:0008006" key="4">
    <source>
        <dbReference type="Google" id="ProtNLM"/>
    </source>
</evidence>
<dbReference type="Proteomes" id="UP000664904">
    <property type="component" value="Chromosome"/>
</dbReference>
<dbReference type="AlphaFoldDB" id="A0A975DHL3"/>
<evidence type="ECO:0000313" key="2">
    <source>
        <dbReference type="EMBL" id="QTH71867.1"/>
    </source>
</evidence>
<dbReference type="KEGG" id="pxi:J5O05_02715"/>
<sequence>MKNFLLALIAVFAFVGCGGGDDAASGDKNAPSYNAVLFFDALYNKHNLNAAIEFSTPKMARIMRSYGTASQFSRNLLNLQYDDVTIEVDMTNESLREVYGDESTVNLIFTGNWQGKKVDDMRSVKMLRKKGVWYVDKIIYDPYAR</sequence>
<organism evidence="2 3">
    <name type="scientific">Pseudoalteromonas xiamenensis</name>
    <dbReference type="NCBI Taxonomy" id="882626"/>
    <lineage>
        <taxon>Bacteria</taxon>
        <taxon>Pseudomonadati</taxon>
        <taxon>Pseudomonadota</taxon>
        <taxon>Gammaproteobacteria</taxon>
        <taxon>Alteromonadales</taxon>
        <taxon>Pseudoalteromonadaceae</taxon>
        <taxon>Pseudoalteromonas</taxon>
    </lineage>
</organism>
<evidence type="ECO:0000256" key="1">
    <source>
        <dbReference type="SAM" id="SignalP"/>
    </source>
</evidence>
<name>A0A975DHL3_9GAMM</name>
<protein>
    <recommendedName>
        <fullName evidence="4">DUF4878 domain-containing protein</fullName>
    </recommendedName>
</protein>
<dbReference type="PROSITE" id="PS51257">
    <property type="entry name" value="PROKAR_LIPOPROTEIN"/>
    <property type="match status" value="1"/>
</dbReference>
<feature type="signal peptide" evidence="1">
    <location>
        <begin position="1"/>
        <end position="23"/>
    </location>
</feature>
<keyword evidence="3" id="KW-1185">Reference proteome</keyword>
<accession>A0A975DHL3</accession>
<proteinExistence type="predicted"/>
<feature type="chain" id="PRO_5037330890" description="DUF4878 domain-containing protein" evidence="1">
    <location>
        <begin position="24"/>
        <end position="145"/>
    </location>
</feature>